<dbReference type="GO" id="GO:0003700">
    <property type="term" value="F:DNA-binding transcription factor activity"/>
    <property type="evidence" value="ECO:0007669"/>
    <property type="project" value="TreeGrafter"/>
</dbReference>
<dbReference type="PROSITE" id="PS01081">
    <property type="entry name" value="HTH_TETR_1"/>
    <property type="match status" value="1"/>
</dbReference>
<evidence type="ECO:0000256" key="3">
    <source>
        <dbReference type="ARBA" id="ARBA00023163"/>
    </source>
</evidence>
<keyword evidence="7" id="KW-1185">Reference proteome</keyword>
<dbReference type="InterPro" id="IPR023772">
    <property type="entry name" value="DNA-bd_HTH_TetR-type_CS"/>
</dbReference>
<dbReference type="OrthoDB" id="163058at2"/>
<keyword evidence="3" id="KW-0804">Transcription</keyword>
<reference evidence="6 7" key="1">
    <citation type="submission" date="2019-01" db="EMBL/GenBank/DDBJ databases">
        <title>Ktedonosporobacter rubrisoli SCAWS-G2.</title>
        <authorList>
            <person name="Huang Y."/>
            <person name="Yan B."/>
        </authorList>
    </citation>
    <scope>NUCLEOTIDE SEQUENCE [LARGE SCALE GENOMIC DNA]</scope>
    <source>
        <strain evidence="6 7">SCAWS-G2</strain>
    </source>
</reference>
<feature type="domain" description="HTH tetR-type" evidence="5">
    <location>
        <begin position="8"/>
        <end position="68"/>
    </location>
</feature>
<evidence type="ECO:0000259" key="5">
    <source>
        <dbReference type="PROSITE" id="PS50977"/>
    </source>
</evidence>
<dbReference type="InterPro" id="IPR050109">
    <property type="entry name" value="HTH-type_TetR-like_transc_reg"/>
</dbReference>
<feature type="DNA-binding region" description="H-T-H motif" evidence="4">
    <location>
        <begin position="31"/>
        <end position="50"/>
    </location>
</feature>
<dbReference type="KEGG" id="kbs:EPA93_30990"/>
<organism evidence="6 7">
    <name type="scientific">Ktedonosporobacter rubrisoli</name>
    <dbReference type="NCBI Taxonomy" id="2509675"/>
    <lineage>
        <taxon>Bacteria</taxon>
        <taxon>Bacillati</taxon>
        <taxon>Chloroflexota</taxon>
        <taxon>Ktedonobacteria</taxon>
        <taxon>Ktedonobacterales</taxon>
        <taxon>Ktedonosporobacteraceae</taxon>
        <taxon>Ktedonosporobacter</taxon>
    </lineage>
</organism>
<dbReference type="RefSeq" id="WP_129891233.1">
    <property type="nucleotide sequence ID" value="NZ_CP035758.1"/>
</dbReference>
<dbReference type="Gene3D" id="1.10.357.10">
    <property type="entry name" value="Tetracycline Repressor, domain 2"/>
    <property type="match status" value="1"/>
</dbReference>
<evidence type="ECO:0000313" key="6">
    <source>
        <dbReference type="EMBL" id="QBD80167.1"/>
    </source>
</evidence>
<dbReference type="PROSITE" id="PS50977">
    <property type="entry name" value="HTH_TETR_2"/>
    <property type="match status" value="1"/>
</dbReference>
<evidence type="ECO:0000256" key="2">
    <source>
        <dbReference type="ARBA" id="ARBA00023125"/>
    </source>
</evidence>
<dbReference type="SUPFAM" id="SSF46689">
    <property type="entry name" value="Homeodomain-like"/>
    <property type="match status" value="1"/>
</dbReference>
<sequence length="207" mass="22677">MSRADTASERRTEIIAATIRVLARDGLAQTTTRKIAAEAGVNQATLRYYFGSKDDLLFAVLQEMMKLTGEIARRARAGSSGSIREIIADSLIAFWSSVEESPELQIIQYELTLYALRHPASSWLARQQYDGYCAVVESLIQEAFAAANLTCAIPVADLARFIVGGLDGIILQFISDRNTVRSRRDIDHLTSAVIALAEGAPSSHRES</sequence>
<dbReference type="EMBL" id="CP035758">
    <property type="protein sequence ID" value="QBD80167.1"/>
    <property type="molecule type" value="Genomic_DNA"/>
</dbReference>
<protein>
    <submittedName>
        <fullName evidence="6">TetR/AcrR family transcriptional regulator</fullName>
    </submittedName>
</protein>
<gene>
    <name evidence="6" type="ORF">EPA93_30990</name>
</gene>
<dbReference type="AlphaFoldDB" id="A0A4P6JWR4"/>
<dbReference type="InterPro" id="IPR036271">
    <property type="entry name" value="Tet_transcr_reg_TetR-rel_C_sf"/>
</dbReference>
<evidence type="ECO:0000256" key="1">
    <source>
        <dbReference type="ARBA" id="ARBA00023015"/>
    </source>
</evidence>
<keyword evidence="2 4" id="KW-0238">DNA-binding</keyword>
<dbReference type="InterPro" id="IPR001647">
    <property type="entry name" value="HTH_TetR"/>
</dbReference>
<dbReference type="PANTHER" id="PTHR30055">
    <property type="entry name" value="HTH-TYPE TRANSCRIPTIONAL REGULATOR RUTR"/>
    <property type="match status" value="1"/>
</dbReference>
<dbReference type="Pfam" id="PF00440">
    <property type="entry name" value="TetR_N"/>
    <property type="match status" value="1"/>
</dbReference>
<evidence type="ECO:0000256" key="4">
    <source>
        <dbReference type="PROSITE-ProRule" id="PRU00335"/>
    </source>
</evidence>
<dbReference type="Proteomes" id="UP000290365">
    <property type="component" value="Chromosome"/>
</dbReference>
<dbReference type="SUPFAM" id="SSF48498">
    <property type="entry name" value="Tetracyclin repressor-like, C-terminal domain"/>
    <property type="match status" value="1"/>
</dbReference>
<proteinExistence type="predicted"/>
<dbReference type="PRINTS" id="PR00455">
    <property type="entry name" value="HTHTETR"/>
</dbReference>
<keyword evidence="1" id="KW-0805">Transcription regulation</keyword>
<dbReference type="InterPro" id="IPR009057">
    <property type="entry name" value="Homeodomain-like_sf"/>
</dbReference>
<dbReference type="GO" id="GO:0000976">
    <property type="term" value="F:transcription cis-regulatory region binding"/>
    <property type="evidence" value="ECO:0007669"/>
    <property type="project" value="TreeGrafter"/>
</dbReference>
<name>A0A4P6JWR4_KTERU</name>
<dbReference type="PANTHER" id="PTHR30055:SF234">
    <property type="entry name" value="HTH-TYPE TRANSCRIPTIONAL REGULATOR BETI"/>
    <property type="match status" value="1"/>
</dbReference>
<evidence type="ECO:0000313" key="7">
    <source>
        <dbReference type="Proteomes" id="UP000290365"/>
    </source>
</evidence>
<accession>A0A4P6JWR4</accession>